<evidence type="ECO:0000259" key="5">
    <source>
        <dbReference type="Pfam" id="PF01425"/>
    </source>
</evidence>
<feature type="domain" description="Amidase" evidence="5">
    <location>
        <begin position="136"/>
        <end position="239"/>
    </location>
</feature>
<dbReference type="InterPro" id="IPR036928">
    <property type="entry name" value="AS_sf"/>
</dbReference>
<reference evidence="6" key="2">
    <citation type="submission" date="2020-02" db="EMBL/GenBank/DDBJ databases">
        <title>Identification and distribution of gene clusters putatively required for synthesis of sphingolipid metabolism inhibitors in phylogenetically diverse species of the filamentous fungus Fusarium.</title>
        <authorList>
            <person name="Kim H.-S."/>
            <person name="Busman M."/>
            <person name="Brown D.W."/>
            <person name="Divon H."/>
            <person name="Uhlig S."/>
            <person name="Proctor R.H."/>
        </authorList>
    </citation>
    <scope>NUCLEOTIDE SEQUENCE</scope>
    <source>
        <strain evidence="6">NRRL 25174</strain>
    </source>
</reference>
<evidence type="ECO:0000313" key="7">
    <source>
        <dbReference type="Proteomes" id="UP000730481"/>
    </source>
</evidence>
<dbReference type="PANTHER" id="PTHR46072:SF11">
    <property type="entry name" value="AMIDASE-RELATED"/>
    <property type="match status" value="1"/>
</dbReference>
<proteinExistence type="inferred from homology"/>
<dbReference type="PANTHER" id="PTHR46072">
    <property type="entry name" value="AMIDASE-RELATED-RELATED"/>
    <property type="match status" value="1"/>
</dbReference>
<sequence>MSSTSQPASITKYHHIVTSETEIHRGLRTPTENPPVEKQVAARSRQGFASKLQLYSEEFFGAQSPNLPSPDQKHVRDWPLHSGDLGPTEIDIIESTPSRILSQKANQKWSAELITRSFIKRATIPSISQTPSQICLANQLMDDLNKLLECLQDIIAVLYCKINVPQGLMSRECTNYVFGRTICPDNTDLSAGGSSGGEGSLIALGGSPLGIGTDIAGSIRTPARLNAIYGLCPSYGRLPIHFPQTVALGPTVMPRPWNETAFRDIEARAVSPGGLIFGPFDTAPPHGAMNYYFYGAISNILDWTCATIPVWRVDPILDSKPGPDPTFAPMSDADRESWDKCKYPSQFLASFFINRDSRFT</sequence>
<protein>
    <recommendedName>
        <fullName evidence="3">amidase</fullName>
        <ecNumber evidence="3">3.5.1.4</ecNumber>
    </recommendedName>
</protein>
<comment type="caution">
    <text evidence="6">The sequence shown here is derived from an EMBL/GenBank/DDBJ whole genome shotgun (WGS) entry which is preliminary data.</text>
</comment>
<dbReference type="SUPFAM" id="SSF75304">
    <property type="entry name" value="Amidase signature (AS) enzymes"/>
    <property type="match status" value="1"/>
</dbReference>
<evidence type="ECO:0000256" key="2">
    <source>
        <dbReference type="ARBA" id="ARBA00009199"/>
    </source>
</evidence>
<accession>A0A9P5AQG2</accession>
<keyword evidence="4" id="KW-0378">Hydrolase</keyword>
<dbReference type="InterPro" id="IPR023631">
    <property type="entry name" value="Amidase_dom"/>
</dbReference>
<dbReference type="AlphaFoldDB" id="A0A9P5AQG2"/>
<dbReference type="GO" id="GO:0004040">
    <property type="term" value="F:amidase activity"/>
    <property type="evidence" value="ECO:0007669"/>
    <property type="project" value="UniProtKB-EC"/>
</dbReference>
<dbReference type="EMBL" id="PVQB02000112">
    <property type="protein sequence ID" value="KAF4343010.1"/>
    <property type="molecule type" value="Genomic_DNA"/>
</dbReference>
<dbReference type="OrthoDB" id="6428749at2759"/>
<organism evidence="6 7">
    <name type="scientific">Fusarium beomiforme</name>
    <dbReference type="NCBI Taxonomy" id="44412"/>
    <lineage>
        <taxon>Eukaryota</taxon>
        <taxon>Fungi</taxon>
        <taxon>Dikarya</taxon>
        <taxon>Ascomycota</taxon>
        <taxon>Pezizomycotina</taxon>
        <taxon>Sordariomycetes</taxon>
        <taxon>Hypocreomycetidae</taxon>
        <taxon>Hypocreales</taxon>
        <taxon>Nectriaceae</taxon>
        <taxon>Fusarium</taxon>
        <taxon>Fusarium burgessii species complex</taxon>
    </lineage>
</organism>
<evidence type="ECO:0000256" key="3">
    <source>
        <dbReference type="ARBA" id="ARBA00012922"/>
    </source>
</evidence>
<name>A0A9P5AQG2_9HYPO</name>
<comment type="catalytic activity">
    <reaction evidence="1">
        <text>a monocarboxylic acid amide + H2O = a monocarboxylate + NH4(+)</text>
        <dbReference type="Rhea" id="RHEA:12020"/>
        <dbReference type="ChEBI" id="CHEBI:15377"/>
        <dbReference type="ChEBI" id="CHEBI:28938"/>
        <dbReference type="ChEBI" id="CHEBI:35757"/>
        <dbReference type="ChEBI" id="CHEBI:83628"/>
        <dbReference type="EC" id="3.5.1.4"/>
    </reaction>
</comment>
<dbReference type="Proteomes" id="UP000730481">
    <property type="component" value="Unassembled WGS sequence"/>
</dbReference>
<dbReference type="InterPro" id="IPR020556">
    <property type="entry name" value="Amidase_CS"/>
</dbReference>
<keyword evidence="7" id="KW-1185">Reference proteome</keyword>
<dbReference type="Gene3D" id="3.90.1300.10">
    <property type="entry name" value="Amidase signature (AS) domain"/>
    <property type="match status" value="1"/>
</dbReference>
<dbReference type="PROSITE" id="PS00571">
    <property type="entry name" value="AMIDASES"/>
    <property type="match status" value="1"/>
</dbReference>
<evidence type="ECO:0000313" key="6">
    <source>
        <dbReference type="EMBL" id="KAF4343010.1"/>
    </source>
</evidence>
<dbReference type="EC" id="3.5.1.4" evidence="3"/>
<evidence type="ECO:0000256" key="4">
    <source>
        <dbReference type="ARBA" id="ARBA00022801"/>
    </source>
</evidence>
<comment type="similarity">
    <text evidence="2">Belongs to the amidase family.</text>
</comment>
<reference evidence="6" key="1">
    <citation type="journal article" date="2017" name="Mycologia">
        <title>Fusarium algeriense, sp. nov., a novel toxigenic crown rot pathogen of durum wheat from Algeria is nested in the Fusarium burgessii species complex.</title>
        <authorList>
            <person name="Laraba I."/>
            <person name="Keddad A."/>
            <person name="Boureghda H."/>
            <person name="Abdallah N."/>
            <person name="Vaughan M.M."/>
            <person name="Proctor R.H."/>
            <person name="Busman M."/>
            <person name="O'Donnell K."/>
        </authorList>
    </citation>
    <scope>NUCLEOTIDE SEQUENCE</scope>
    <source>
        <strain evidence="6">NRRL 25174</strain>
    </source>
</reference>
<gene>
    <name evidence="6" type="ORF">FBEOM_3100</name>
</gene>
<evidence type="ECO:0000256" key="1">
    <source>
        <dbReference type="ARBA" id="ARBA00001311"/>
    </source>
</evidence>
<dbReference type="Pfam" id="PF01425">
    <property type="entry name" value="Amidase"/>
    <property type="match status" value="1"/>
</dbReference>